<dbReference type="PROSITE" id="PS50042">
    <property type="entry name" value="CNMP_BINDING_3"/>
    <property type="match status" value="1"/>
</dbReference>
<dbReference type="SUPFAM" id="SSF51206">
    <property type="entry name" value="cAMP-binding domain-like"/>
    <property type="match status" value="1"/>
</dbReference>
<dbReference type="SUPFAM" id="SSF46785">
    <property type="entry name" value="Winged helix' DNA-binding domain"/>
    <property type="match status" value="1"/>
</dbReference>
<dbReference type="InterPro" id="IPR018490">
    <property type="entry name" value="cNMP-bd_dom_sf"/>
</dbReference>
<evidence type="ECO:0000256" key="3">
    <source>
        <dbReference type="ARBA" id="ARBA00023163"/>
    </source>
</evidence>
<dbReference type="STRING" id="75379.Tint_0850"/>
<keyword evidence="1" id="KW-0805">Transcription regulation</keyword>
<dbReference type="eggNOG" id="COG0664">
    <property type="taxonomic scope" value="Bacteria"/>
</dbReference>
<dbReference type="InterPro" id="IPR000595">
    <property type="entry name" value="cNMP-bd_dom"/>
</dbReference>
<dbReference type="InterPro" id="IPR014710">
    <property type="entry name" value="RmlC-like_jellyroll"/>
</dbReference>
<dbReference type="InterPro" id="IPR012318">
    <property type="entry name" value="HTH_CRP"/>
</dbReference>
<dbReference type="InterPro" id="IPR036388">
    <property type="entry name" value="WH-like_DNA-bd_sf"/>
</dbReference>
<dbReference type="PANTHER" id="PTHR24567">
    <property type="entry name" value="CRP FAMILY TRANSCRIPTIONAL REGULATORY PROTEIN"/>
    <property type="match status" value="1"/>
</dbReference>
<evidence type="ECO:0000256" key="2">
    <source>
        <dbReference type="ARBA" id="ARBA00023125"/>
    </source>
</evidence>
<dbReference type="InterPro" id="IPR050397">
    <property type="entry name" value="Env_Response_Regulators"/>
</dbReference>
<proteinExistence type="predicted"/>
<reference evidence="5" key="1">
    <citation type="submission" date="2010-04" db="EMBL/GenBank/DDBJ databases">
        <title>Complete sequence of Thiomonas intermedia K12.</title>
        <authorList>
            <consortium name="US DOE Joint Genome Institute"/>
            <person name="Lucas S."/>
            <person name="Copeland A."/>
            <person name="Lapidus A."/>
            <person name="Cheng J.-F."/>
            <person name="Bruce D."/>
            <person name="Goodwin L."/>
            <person name="Pitluck S."/>
            <person name="Davenport K."/>
            <person name="Detter J.C."/>
            <person name="Han C."/>
            <person name="Tapia R."/>
            <person name="Land M."/>
            <person name="Hauser L."/>
            <person name="Kyrpides N."/>
            <person name="Ovchinnikova G."/>
            <person name="Kerfeld C.A."/>
            <person name="Cannon G.C."/>
            <person name="Heinhorst S."/>
            <person name="Woyke T."/>
        </authorList>
    </citation>
    <scope>NUCLEOTIDE SEQUENCE [LARGE SCALE GENOMIC DNA]</scope>
    <source>
        <strain evidence="5">K12</strain>
    </source>
</reference>
<feature type="domain" description="Cyclic nucleotide-binding" evidence="4">
    <location>
        <begin position="14"/>
        <end position="134"/>
    </location>
</feature>
<dbReference type="InterPro" id="IPR036390">
    <property type="entry name" value="WH_DNA-bd_sf"/>
</dbReference>
<dbReference type="KEGG" id="tin:Tint_0850"/>
<evidence type="ECO:0000259" key="4">
    <source>
        <dbReference type="PROSITE" id="PS50042"/>
    </source>
</evidence>
<dbReference type="PANTHER" id="PTHR24567:SF68">
    <property type="entry name" value="DNA-BINDING TRANSCRIPTIONAL DUAL REGULATOR CRP"/>
    <property type="match status" value="1"/>
</dbReference>
<dbReference type="BioCyc" id="TINT75379:TINT_RS04255-MONOMER"/>
<dbReference type="GO" id="GO:0005829">
    <property type="term" value="C:cytosol"/>
    <property type="evidence" value="ECO:0007669"/>
    <property type="project" value="TreeGrafter"/>
</dbReference>
<dbReference type="HOGENOM" id="CLU_075053_1_1_4"/>
<accession>D5WYD6</accession>
<dbReference type="Gene3D" id="2.60.120.10">
    <property type="entry name" value="Jelly Rolls"/>
    <property type="match status" value="1"/>
</dbReference>
<evidence type="ECO:0000256" key="1">
    <source>
        <dbReference type="ARBA" id="ARBA00023015"/>
    </source>
</evidence>
<dbReference type="SMART" id="SM00100">
    <property type="entry name" value="cNMP"/>
    <property type="match status" value="1"/>
</dbReference>
<organism evidence="5">
    <name type="scientific">Thiomonas intermedia (strain K12)</name>
    <name type="common">Thiobacillus intermedius</name>
    <dbReference type="NCBI Taxonomy" id="75379"/>
    <lineage>
        <taxon>Bacteria</taxon>
        <taxon>Pseudomonadati</taxon>
        <taxon>Pseudomonadota</taxon>
        <taxon>Betaproteobacteria</taxon>
        <taxon>Burkholderiales</taxon>
        <taxon>Thiomonas</taxon>
    </lineage>
</organism>
<sequence length="239" mass="26826">MTRDYTESERSCAWMHVLTEHERERVRGSLHRQNVDAGAMICHRGDEARYWIGVLDGLVKISSVSVSGKSLTYTGVAPGGWFGEGTLLKGEHWRYDVIALRNSHIGLLPAECFFWLLDRSLEFNRVIVNQLNERLGQFIGQLQIDRLSGADERVARTVAAMFHPILYPGVDRWLRISQEELGYLCGLSRQRVNKALSHLCSLGLLQLRYGGIEVPDLNALRAYESDGAEGEASVLRGLG</sequence>
<keyword evidence="2" id="KW-0238">DNA-binding</keyword>
<protein>
    <submittedName>
        <fullName evidence="5">Putative transcriptional regulator, Crp/Fnr family</fullName>
    </submittedName>
</protein>
<dbReference type="AlphaFoldDB" id="D5WYD6"/>
<dbReference type="Pfam" id="PF13545">
    <property type="entry name" value="HTH_Crp_2"/>
    <property type="match status" value="1"/>
</dbReference>
<name>D5WYD6_THIK1</name>
<keyword evidence="3" id="KW-0804">Transcription</keyword>
<dbReference type="EMBL" id="CP002021">
    <property type="protein sequence ID" value="ADG30244.1"/>
    <property type="molecule type" value="Genomic_DNA"/>
</dbReference>
<evidence type="ECO:0000313" key="5">
    <source>
        <dbReference type="EMBL" id="ADG30244.1"/>
    </source>
</evidence>
<gene>
    <name evidence="5" type="ordered locus">Tint_0850</name>
</gene>
<dbReference type="GO" id="GO:0003700">
    <property type="term" value="F:DNA-binding transcription factor activity"/>
    <property type="evidence" value="ECO:0007669"/>
    <property type="project" value="TreeGrafter"/>
</dbReference>
<dbReference type="Pfam" id="PF00027">
    <property type="entry name" value="cNMP_binding"/>
    <property type="match status" value="1"/>
</dbReference>
<dbReference type="Gene3D" id="1.10.10.10">
    <property type="entry name" value="Winged helix-like DNA-binding domain superfamily/Winged helix DNA-binding domain"/>
    <property type="match status" value="1"/>
</dbReference>
<dbReference type="CDD" id="cd00038">
    <property type="entry name" value="CAP_ED"/>
    <property type="match status" value="1"/>
</dbReference>
<dbReference type="GO" id="GO:0003677">
    <property type="term" value="F:DNA binding"/>
    <property type="evidence" value="ECO:0007669"/>
    <property type="project" value="UniProtKB-KW"/>
</dbReference>